<dbReference type="RefSeq" id="WP_377916294.1">
    <property type="nucleotide sequence ID" value="NZ_JBHRZT010000052.1"/>
</dbReference>
<reference evidence="3" key="1">
    <citation type="journal article" date="2019" name="Int. J. Syst. Evol. Microbiol.">
        <title>The Global Catalogue of Microorganisms (GCM) 10K type strain sequencing project: providing services to taxonomists for standard genome sequencing and annotation.</title>
        <authorList>
            <consortium name="The Broad Institute Genomics Platform"/>
            <consortium name="The Broad Institute Genome Sequencing Center for Infectious Disease"/>
            <person name="Wu L."/>
            <person name="Ma J."/>
        </authorList>
    </citation>
    <scope>NUCLEOTIDE SEQUENCE [LARGE SCALE GENOMIC DNA]</scope>
    <source>
        <strain evidence="3">CCUG 61889</strain>
    </source>
</reference>
<sequence length="208" mass="24097">MGFQLYAAHLYSQACQPSKTRSVSTGIRHGEKNVSDDVILLYEDESHIRDYQTLRSTWSVKGKQTQIPTHGHHATVSLFGCVNIRNGEFLCMETNQCNAQSFYTFLRYTLAQYEDRHVIMILDNARIHHAKIPKPFLQEKEHRLTLLFLPPYSPNLNAVGWLKESVIVNRFHATQHDIRKSVSSFLEHLDRFPEKVLQRIGSLAMPEY</sequence>
<dbReference type="PANTHER" id="PTHR46564:SF1">
    <property type="entry name" value="TRANSPOSASE"/>
    <property type="match status" value="1"/>
</dbReference>
<dbReference type="InterPro" id="IPR036397">
    <property type="entry name" value="RNaseH_sf"/>
</dbReference>
<dbReference type="NCBIfam" id="NF033545">
    <property type="entry name" value="transpos_IS630"/>
    <property type="match status" value="1"/>
</dbReference>
<dbReference type="InterPro" id="IPR038717">
    <property type="entry name" value="Tc1-like_DDE_dom"/>
</dbReference>
<dbReference type="PANTHER" id="PTHR46564">
    <property type="entry name" value="TRANSPOSASE"/>
    <property type="match status" value="1"/>
</dbReference>
<protein>
    <submittedName>
        <fullName evidence="2">IS630 family transposase</fullName>
    </submittedName>
</protein>
<evidence type="ECO:0000313" key="3">
    <source>
        <dbReference type="Proteomes" id="UP001595752"/>
    </source>
</evidence>
<proteinExistence type="predicted"/>
<dbReference type="Gene3D" id="3.30.420.10">
    <property type="entry name" value="Ribonuclease H-like superfamily/Ribonuclease H"/>
    <property type="match status" value="1"/>
</dbReference>
<organism evidence="2 3">
    <name type="scientific">Bacillus songklensis</name>
    <dbReference type="NCBI Taxonomy" id="1069116"/>
    <lineage>
        <taxon>Bacteria</taxon>
        <taxon>Bacillati</taxon>
        <taxon>Bacillota</taxon>
        <taxon>Bacilli</taxon>
        <taxon>Bacillales</taxon>
        <taxon>Bacillaceae</taxon>
        <taxon>Bacillus</taxon>
    </lineage>
</organism>
<keyword evidence="3" id="KW-1185">Reference proteome</keyword>
<dbReference type="Pfam" id="PF13358">
    <property type="entry name" value="DDE_3"/>
    <property type="match status" value="1"/>
</dbReference>
<dbReference type="Proteomes" id="UP001595752">
    <property type="component" value="Unassembled WGS sequence"/>
</dbReference>
<evidence type="ECO:0000313" key="2">
    <source>
        <dbReference type="EMBL" id="MFC3884661.1"/>
    </source>
</evidence>
<gene>
    <name evidence="2" type="ORF">ACFOU2_14630</name>
</gene>
<dbReference type="EMBL" id="JBHRZT010000052">
    <property type="protein sequence ID" value="MFC3884661.1"/>
    <property type="molecule type" value="Genomic_DNA"/>
</dbReference>
<name>A0ABV8B615_9BACI</name>
<comment type="caution">
    <text evidence="2">The sequence shown here is derived from an EMBL/GenBank/DDBJ whole genome shotgun (WGS) entry which is preliminary data.</text>
</comment>
<accession>A0ABV8B615</accession>
<dbReference type="InterPro" id="IPR047655">
    <property type="entry name" value="Transpos_IS630-like"/>
</dbReference>
<feature type="domain" description="Tc1-like transposase DDE" evidence="1">
    <location>
        <begin position="40"/>
        <end position="176"/>
    </location>
</feature>
<evidence type="ECO:0000259" key="1">
    <source>
        <dbReference type="Pfam" id="PF13358"/>
    </source>
</evidence>